<organism evidence="1 2">
    <name type="scientific">Trypanosoma theileri</name>
    <dbReference type="NCBI Taxonomy" id="67003"/>
    <lineage>
        <taxon>Eukaryota</taxon>
        <taxon>Discoba</taxon>
        <taxon>Euglenozoa</taxon>
        <taxon>Kinetoplastea</taxon>
        <taxon>Metakinetoplastina</taxon>
        <taxon>Trypanosomatida</taxon>
        <taxon>Trypanosomatidae</taxon>
        <taxon>Trypanosoma</taxon>
    </lineage>
</organism>
<dbReference type="Proteomes" id="UP000192257">
    <property type="component" value="Unassembled WGS sequence"/>
</dbReference>
<dbReference type="OrthoDB" id="241197at2759"/>
<gene>
    <name evidence="1" type="ORF">TM35_000651010</name>
</gene>
<evidence type="ECO:0000313" key="2">
    <source>
        <dbReference type="Proteomes" id="UP000192257"/>
    </source>
</evidence>
<name>A0A1X0NH72_9TRYP</name>
<proteinExistence type="predicted"/>
<protein>
    <submittedName>
        <fullName evidence="1">Uncharacterized protein</fullName>
    </submittedName>
</protein>
<dbReference type="GeneID" id="39990854"/>
<accession>A0A1X0NH72</accession>
<dbReference type="AlphaFoldDB" id="A0A1X0NH72"/>
<sequence length="202" mass="23866">MEKVLVLKMLNSEAVKRRKVTECRVLFAEELGFRELIILDECLQWNSYIEQSKVELNYHKLRLKEQQMLDDIHSQVISSFDLGDLHNEEMQLRSSILNFQNRLNEGEEWFKSFDSNPTKAEEKRIEAWNHEKETLEVHMAHLRIRIANLNEEPTARTLPNVDNHLETYSAPLFSETISKDIQISKLAEWTKESLDRARNLLT</sequence>
<dbReference type="EMBL" id="NBCO01000065">
    <property type="protein sequence ID" value="ORC83539.1"/>
    <property type="molecule type" value="Genomic_DNA"/>
</dbReference>
<reference evidence="1 2" key="1">
    <citation type="submission" date="2017-03" db="EMBL/GenBank/DDBJ databases">
        <title>An alternative strategy for trypanosome survival in the mammalian bloodstream revealed through genome and transcriptome analysis of the ubiquitous bovine parasite Trypanosoma (Megatrypanum) theileri.</title>
        <authorList>
            <person name="Kelly S."/>
            <person name="Ivens A."/>
            <person name="Mott A."/>
            <person name="O'Neill E."/>
            <person name="Emms D."/>
            <person name="Macleod O."/>
            <person name="Voorheis P."/>
            <person name="Matthews J."/>
            <person name="Matthews K."/>
            <person name="Carrington M."/>
        </authorList>
    </citation>
    <scope>NUCLEOTIDE SEQUENCE [LARGE SCALE GENOMIC DNA]</scope>
    <source>
        <strain evidence="1">Edinburgh</strain>
    </source>
</reference>
<keyword evidence="2" id="KW-1185">Reference proteome</keyword>
<evidence type="ECO:0000313" key="1">
    <source>
        <dbReference type="EMBL" id="ORC83539.1"/>
    </source>
</evidence>
<comment type="caution">
    <text evidence="1">The sequence shown here is derived from an EMBL/GenBank/DDBJ whole genome shotgun (WGS) entry which is preliminary data.</text>
</comment>
<dbReference type="RefSeq" id="XP_028877605.1">
    <property type="nucleotide sequence ID" value="XM_029031074.1"/>
</dbReference>
<dbReference type="VEuPathDB" id="TriTrypDB:TM35_000651010"/>